<dbReference type="EMBL" id="CAFBQK010000084">
    <property type="protein sequence ID" value="CAB5051505.1"/>
    <property type="molecule type" value="Genomic_DNA"/>
</dbReference>
<gene>
    <name evidence="3" type="ORF">UFOPK2907_01013</name>
    <name evidence="4" type="ORF">UFOPK4265_00740</name>
    <name evidence="5" type="ORF">UFOPK4401_01080</name>
</gene>
<organism evidence="3">
    <name type="scientific">freshwater metagenome</name>
    <dbReference type="NCBI Taxonomy" id="449393"/>
    <lineage>
        <taxon>unclassified sequences</taxon>
        <taxon>metagenomes</taxon>
        <taxon>ecological metagenomes</taxon>
    </lineage>
</organism>
<keyword evidence="2" id="KW-0378">Hydrolase</keyword>
<dbReference type="GO" id="GO:0004185">
    <property type="term" value="F:serine-type carboxypeptidase activity"/>
    <property type="evidence" value="ECO:0007669"/>
    <property type="project" value="InterPro"/>
</dbReference>
<evidence type="ECO:0000313" key="5">
    <source>
        <dbReference type="EMBL" id="CAB5076911.1"/>
    </source>
</evidence>
<dbReference type="EMBL" id="CAFBRB010000131">
    <property type="protein sequence ID" value="CAB5076911.1"/>
    <property type="molecule type" value="Genomic_DNA"/>
</dbReference>
<accession>A0A6J6W7U4</accession>
<dbReference type="InterPro" id="IPR000667">
    <property type="entry name" value="Peptidase_S13"/>
</dbReference>
<dbReference type="Pfam" id="PF02113">
    <property type="entry name" value="Peptidase_S13"/>
    <property type="match status" value="2"/>
</dbReference>
<name>A0A6J6W7U4_9ZZZZ</name>
<evidence type="ECO:0000256" key="2">
    <source>
        <dbReference type="ARBA" id="ARBA00022801"/>
    </source>
</evidence>
<comment type="similarity">
    <text evidence="1">Belongs to the peptidase S13 family.</text>
</comment>
<reference evidence="3" key="1">
    <citation type="submission" date="2020-05" db="EMBL/GenBank/DDBJ databases">
        <authorList>
            <person name="Chiriac C."/>
            <person name="Salcher M."/>
            <person name="Ghai R."/>
            <person name="Kavagutti S V."/>
        </authorList>
    </citation>
    <scope>NUCLEOTIDE SEQUENCE</scope>
</reference>
<dbReference type="AlphaFoldDB" id="A0A6J6W7U4"/>
<sequence length="387" mass="41344">MKKLLCSALVLVISFGTSASSSHASSTLSASQISSYFQRTSLSATLADPAIIVIDRATGEVIFEKDSTSSRKPASVMKVLAATATLEFIDPELRYETRLYSGQESASLVLVGSYDPWLTNTYKEAVANKRAWIGNLIKKAIPVLKNSQGIPFKSVSIGYSGLFTKDRPLIETAFKNAGFKATFTPLSKSEVITNSKEEIATVYSPTVREMVKFAILWSDNNLANRLVLNASSVAGYGMSNLGVSMTINDAVARLEVDPTGLEIFDGSGLSKENRVTAKLVAELLQKIRDDPKFLPIYEGLPVSGVSGTLEKRYLTTAPQAVGLVHAKTGTLDGTVSLAGYVDSGDRQYIVVAIADHIHVGSVPTNAARATIDKLFGKLAAPLISPAA</sequence>
<evidence type="ECO:0000313" key="4">
    <source>
        <dbReference type="EMBL" id="CAB5051505.1"/>
    </source>
</evidence>
<dbReference type="PANTHER" id="PTHR30023:SF0">
    <property type="entry name" value="PENICILLIN-SENSITIVE CARBOXYPEPTIDASE A"/>
    <property type="match status" value="1"/>
</dbReference>
<dbReference type="PRINTS" id="PR00922">
    <property type="entry name" value="DADACBPTASE3"/>
</dbReference>
<dbReference type="GO" id="GO:0006508">
    <property type="term" value="P:proteolysis"/>
    <property type="evidence" value="ECO:0007669"/>
    <property type="project" value="InterPro"/>
</dbReference>
<dbReference type="GO" id="GO:0000270">
    <property type="term" value="P:peptidoglycan metabolic process"/>
    <property type="evidence" value="ECO:0007669"/>
    <property type="project" value="TreeGrafter"/>
</dbReference>
<dbReference type="SUPFAM" id="SSF56601">
    <property type="entry name" value="beta-lactamase/transpeptidase-like"/>
    <property type="match status" value="1"/>
</dbReference>
<proteinExistence type="inferred from homology"/>
<dbReference type="InterPro" id="IPR012338">
    <property type="entry name" value="Beta-lactam/transpept-like"/>
</dbReference>
<dbReference type="Gene3D" id="3.40.710.10">
    <property type="entry name" value="DD-peptidase/beta-lactamase superfamily"/>
    <property type="match status" value="2"/>
</dbReference>
<protein>
    <submittedName>
        <fullName evidence="3">Unannotated protein</fullName>
    </submittedName>
</protein>
<evidence type="ECO:0000256" key="1">
    <source>
        <dbReference type="ARBA" id="ARBA00006096"/>
    </source>
</evidence>
<evidence type="ECO:0000313" key="3">
    <source>
        <dbReference type="EMBL" id="CAB4778777.1"/>
    </source>
</evidence>
<dbReference type="EMBL" id="CAEZZR010000096">
    <property type="protein sequence ID" value="CAB4778777.1"/>
    <property type="molecule type" value="Genomic_DNA"/>
</dbReference>
<dbReference type="PANTHER" id="PTHR30023">
    <property type="entry name" value="D-ALANYL-D-ALANINE CARBOXYPEPTIDASE"/>
    <property type="match status" value="1"/>
</dbReference>